<dbReference type="RefSeq" id="WP_269441920.1">
    <property type="nucleotide sequence ID" value="NZ_CP097463.1"/>
</dbReference>
<dbReference type="EMBL" id="CP097463">
    <property type="protein sequence ID" value="WAX55410.1"/>
    <property type="molecule type" value="Genomic_DNA"/>
</dbReference>
<evidence type="ECO:0000313" key="2">
    <source>
        <dbReference type="EMBL" id="WAX55410.1"/>
    </source>
</evidence>
<organism evidence="2 3">
    <name type="scientific">Jatrophihabitans cynanchi</name>
    <dbReference type="NCBI Taxonomy" id="2944128"/>
    <lineage>
        <taxon>Bacteria</taxon>
        <taxon>Bacillati</taxon>
        <taxon>Actinomycetota</taxon>
        <taxon>Actinomycetes</taxon>
        <taxon>Jatrophihabitantales</taxon>
        <taxon>Jatrophihabitantaceae</taxon>
        <taxon>Jatrophihabitans</taxon>
    </lineage>
</organism>
<keyword evidence="1" id="KW-0812">Transmembrane</keyword>
<proteinExistence type="predicted"/>
<feature type="transmembrane region" description="Helical" evidence="1">
    <location>
        <begin position="94"/>
        <end position="112"/>
    </location>
</feature>
<name>A0ABY7JUN5_9ACTN</name>
<accession>A0ABY7JUN5</accession>
<keyword evidence="1" id="KW-1133">Transmembrane helix</keyword>
<dbReference type="Proteomes" id="UP001164693">
    <property type="component" value="Chromosome"/>
</dbReference>
<dbReference type="InterPro" id="IPR021215">
    <property type="entry name" value="DUF2752"/>
</dbReference>
<evidence type="ECO:0000256" key="1">
    <source>
        <dbReference type="SAM" id="Phobius"/>
    </source>
</evidence>
<keyword evidence="1" id="KW-0472">Membrane</keyword>
<feature type="transmembrane region" description="Helical" evidence="1">
    <location>
        <begin position="65"/>
        <end position="82"/>
    </location>
</feature>
<dbReference type="Pfam" id="PF10825">
    <property type="entry name" value="DUF2752"/>
    <property type="match status" value="1"/>
</dbReference>
<reference evidence="2" key="1">
    <citation type="submission" date="2022-05" db="EMBL/GenBank/DDBJ databases">
        <title>Jatrophihabitans sp. SB3-54 whole genome sequence.</title>
        <authorList>
            <person name="Suh M.K."/>
            <person name="Eom M.K."/>
            <person name="Kim J.S."/>
            <person name="Kim H.S."/>
            <person name="Do H.E."/>
            <person name="Shin Y.K."/>
            <person name="Lee J.-S."/>
        </authorList>
    </citation>
    <scope>NUCLEOTIDE SEQUENCE</scope>
    <source>
        <strain evidence="2">SB3-54</strain>
    </source>
</reference>
<gene>
    <name evidence="2" type="ORF">M6B22_12730</name>
</gene>
<evidence type="ECO:0000313" key="3">
    <source>
        <dbReference type="Proteomes" id="UP001164693"/>
    </source>
</evidence>
<sequence>MPQAYRVGATLLLAAAADIAIDPVHTHIPLCPFKAITGWQCPLCGGLRAVYEMAHLRIGIALRDNVLVVVAIPLIVTLWLAWARRRVALRTPRWTLPMLVLLGVLFTVLRNLPPMTVLRP</sequence>
<keyword evidence="3" id="KW-1185">Reference proteome</keyword>
<protein>
    <submittedName>
        <fullName evidence="2">DUF2752 domain-containing protein</fullName>
    </submittedName>
</protein>